<feature type="region of interest" description="Disordered" evidence="1">
    <location>
        <begin position="83"/>
        <end position="120"/>
    </location>
</feature>
<feature type="compositionally biased region" description="Basic and acidic residues" evidence="1">
    <location>
        <begin position="99"/>
        <end position="108"/>
    </location>
</feature>
<accession>A0A318YV39</accession>
<evidence type="ECO:0000313" key="3">
    <source>
        <dbReference type="Proteomes" id="UP000247647"/>
    </source>
</evidence>
<dbReference type="GeneID" id="37129707"/>
<dbReference type="EMBL" id="KZ821455">
    <property type="protein sequence ID" value="PYH35810.1"/>
    <property type="molecule type" value="Genomic_DNA"/>
</dbReference>
<sequence>MFRGNNESIPCCIRLEHRSFAWTRTPAERDHTTEELTPPRPSAASSKVTKALEGQESDRWNLLLLPAQPVLINLDSLGWLSDGTTEELTPPVRPTQSVKYDRGERRPGSESMELAAASHSAGKSSSWTGLVALLQMTEAREGQESDRWNLLLHLTQPVSRVAGVPLA</sequence>
<evidence type="ECO:0000313" key="2">
    <source>
        <dbReference type="EMBL" id="PYH35810.1"/>
    </source>
</evidence>
<gene>
    <name evidence="2" type="ORF">BO87DRAFT_424706</name>
</gene>
<reference evidence="2" key="1">
    <citation type="submission" date="2016-12" db="EMBL/GenBank/DDBJ databases">
        <title>The genomes of Aspergillus section Nigri reveals drivers in fungal speciation.</title>
        <authorList>
            <consortium name="DOE Joint Genome Institute"/>
            <person name="Vesth T.C."/>
            <person name="Nybo J."/>
            <person name="Theobald S."/>
            <person name="Brandl J."/>
            <person name="Frisvad J.C."/>
            <person name="Nielsen K.F."/>
            <person name="Lyhne E.K."/>
            <person name="Kogle M.E."/>
            <person name="Kuo A."/>
            <person name="Riley R."/>
            <person name="Clum A."/>
            <person name="Nolan M."/>
            <person name="Lipzen A."/>
            <person name="Salamov A."/>
            <person name="Henrissat B."/>
            <person name="Wiebenga A."/>
            <person name="De Vries R.P."/>
            <person name="Grigoriev I.V."/>
            <person name="Mortensen U.H."/>
            <person name="Andersen M.R."/>
            <person name="Baker S.E."/>
        </authorList>
    </citation>
    <scope>NUCLEOTIDE SEQUENCE [LARGE SCALE GENOMIC DNA]</scope>
    <source>
        <strain evidence="2">CBS 115656</strain>
    </source>
</reference>
<dbReference type="RefSeq" id="XP_025481288.1">
    <property type="nucleotide sequence ID" value="XM_025627251.1"/>
</dbReference>
<evidence type="ECO:0000256" key="1">
    <source>
        <dbReference type="SAM" id="MobiDB-lite"/>
    </source>
</evidence>
<organism evidence="2 3">
    <name type="scientific">Aspergillus neoniger (strain CBS 115656)</name>
    <dbReference type="NCBI Taxonomy" id="1448310"/>
    <lineage>
        <taxon>Eukaryota</taxon>
        <taxon>Fungi</taxon>
        <taxon>Dikarya</taxon>
        <taxon>Ascomycota</taxon>
        <taxon>Pezizomycotina</taxon>
        <taxon>Eurotiomycetes</taxon>
        <taxon>Eurotiomycetidae</taxon>
        <taxon>Eurotiales</taxon>
        <taxon>Aspergillaceae</taxon>
        <taxon>Aspergillus</taxon>
        <taxon>Aspergillus subgen. Circumdati</taxon>
    </lineage>
</organism>
<dbReference type="Proteomes" id="UP000247647">
    <property type="component" value="Unassembled WGS sequence"/>
</dbReference>
<protein>
    <submittedName>
        <fullName evidence="2">Uncharacterized protein</fullName>
    </submittedName>
</protein>
<name>A0A318YV39_ASPNB</name>
<dbReference type="AlphaFoldDB" id="A0A318YV39"/>
<keyword evidence="3" id="KW-1185">Reference proteome</keyword>
<feature type="region of interest" description="Disordered" evidence="1">
    <location>
        <begin position="25"/>
        <end position="48"/>
    </location>
</feature>
<proteinExistence type="predicted"/>